<keyword evidence="6" id="KW-1185">Reference proteome</keyword>
<dbReference type="InterPro" id="IPR022801">
    <property type="entry name" value="Ribosomal_uS4"/>
</dbReference>
<dbReference type="SMART" id="SM01390">
    <property type="entry name" value="Ribosomal_S4"/>
    <property type="match status" value="1"/>
</dbReference>
<keyword evidence="2" id="KW-0694">RNA-binding</keyword>
<sequence>MVRKLKFHEQKLLKKVDFINWEVDNNLHEVKVLRKYHIEKREDYTKYNKLSRNIRELAQKIRDLDEKDGFRAQSTALFLEKLYSVGLIPTKQNLSLTNEVCASAFCRRRLPTIMLKLRMAQNLKTAITFIDESVATEMYRYYAILLTYRSMEDFVTWVDSSRIKQHVMNYNDERDDFDLIV</sequence>
<keyword evidence="3" id="KW-0687">Ribonucleoprotein</keyword>
<dbReference type="PANTHER" id="PTHR11831">
    <property type="entry name" value="30S 40S RIBOSOMAL PROTEIN"/>
    <property type="match status" value="1"/>
</dbReference>
<dbReference type="GO" id="GO:0030515">
    <property type="term" value="F:snoRNA binding"/>
    <property type="evidence" value="ECO:0007669"/>
    <property type="project" value="TreeGrafter"/>
</dbReference>
<dbReference type="AlphaFoldDB" id="A0A673LG10"/>
<dbReference type="InterPro" id="IPR001912">
    <property type="entry name" value="Ribosomal_uS4_N"/>
</dbReference>
<dbReference type="GO" id="GO:0032040">
    <property type="term" value="C:small-subunit processome"/>
    <property type="evidence" value="ECO:0007669"/>
    <property type="project" value="TreeGrafter"/>
</dbReference>
<reference evidence="5" key="2">
    <citation type="submission" date="2025-09" db="UniProtKB">
        <authorList>
            <consortium name="Ensembl"/>
        </authorList>
    </citation>
    <scope>IDENTIFICATION</scope>
</reference>
<evidence type="ECO:0000259" key="4">
    <source>
        <dbReference type="SMART" id="SM01390"/>
    </source>
</evidence>
<comment type="similarity">
    <text evidence="1">Belongs to the universal ribosomal protein uS4 family.</text>
</comment>
<dbReference type="Pfam" id="PF00163">
    <property type="entry name" value="Ribosomal_S4"/>
    <property type="match status" value="1"/>
</dbReference>
<accession>A0A673LG10</accession>
<reference evidence="5" key="1">
    <citation type="submission" date="2025-08" db="UniProtKB">
        <authorList>
            <consortium name="Ensembl"/>
        </authorList>
    </citation>
    <scope>IDENTIFICATION</scope>
</reference>
<proteinExistence type="inferred from homology"/>
<dbReference type="GO" id="GO:0034457">
    <property type="term" value="C:Mpp10 complex"/>
    <property type="evidence" value="ECO:0007669"/>
    <property type="project" value="TreeGrafter"/>
</dbReference>
<evidence type="ECO:0000313" key="5">
    <source>
        <dbReference type="Ensembl" id="ENSSRHP00000075219.1"/>
    </source>
</evidence>
<evidence type="ECO:0000313" key="6">
    <source>
        <dbReference type="Proteomes" id="UP000472270"/>
    </source>
</evidence>
<dbReference type="Proteomes" id="UP000472270">
    <property type="component" value="Unassembled WGS sequence"/>
</dbReference>
<evidence type="ECO:0000256" key="1">
    <source>
        <dbReference type="ARBA" id="ARBA00007465"/>
    </source>
</evidence>
<dbReference type="GO" id="GO:0006364">
    <property type="term" value="P:rRNA processing"/>
    <property type="evidence" value="ECO:0007669"/>
    <property type="project" value="TreeGrafter"/>
</dbReference>
<dbReference type="PANTHER" id="PTHR11831:SF1">
    <property type="entry name" value="U3 SMALL NUCLEOLAR RIBONUCLEOPROTEIN PROTEIN IMP3"/>
    <property type="match status" value="1"/>
</dbReference>
<evidence type="ECO:0000256" key="2">
    <source>
        <dbReference type="ARBA" id="ARBA00022884"/>
    </source>
</evidence>
<gene>
    <name evidence="5" type="primary">LOC107709332</name>
</gene>
<evidence type="ECO:0000256" key="3">
    <source>
        <dbReference type="ARBA" id="ARBA00023274"/>
    </source>
</evidence>
<dbReference type="GO" id="GO:0019843">
    <property type="term" value="F:rRNA binding"/>
    <property type="evidence" value="ECO:0007669"/>
    <property type="project" value="InterPro"/>
</dbReference>
<dbReference type="Ensembl" id="ENSSRHT00000077265.1">
    <property type="protein sequence ID" value="ENSSRHP00000075219.1"/>
    <property type="gene ID" value="ENSSRHG00000037362.1"/>
</dbReference>
<protein>
    <submittedName>
        <fullName evidence="5">U3 small nucleolar ribonucleoprotein protein IMP3-like</fullName>
    </submittedName>
</protein>
<dbReference type="GO" id="GO:0042274">
    <property type="term" value="P:ribosomal small subunit biogenesis"/>
    <property type="evidence" value="ECO:0007669"/>
    <property type="project" value="TreeGrafter"/>
</dbReference>
<organism evidence="5 6">
    <name type="scientific">Sinocyclocheilus rhinocerous</name>
    <dbReference type="NCBI Taxonomy" id="307959"/>
    <lineage>
        <taxon>Eukaryota</taxon>
        <taxon>Metazoa</taxon>
        <taxon>Chordata</taxon>
        <taxon>Craniata</taxon>
        <taxon>Vertebrata</taxon>
        <taxon>Euteleostomi</taxon>
        <taxon>Actinopterygii</taxon>
        <taxon>Neopterygii</taxon>
        <taxon>Teleostei</taxon>
        <taxon>Ostariophysi</taxon>
        <taxon>Cypriniformes</taxon>
        <taxon>Cyprinidae</taxon>
        <taxon>Cyprininae</taxon>
        <taxon>Sinocyclocheilus</taxon>
    </lineage>
</organism>
<name>A0A673LG10_9TELE</name>
<feature type="domain" description="Small ribosomal subunit protein uS4 N-terminal" evidence="4">
    <location>
        <begin position="4"/>
        <end position="107"/>
    </location>
</feature>